<dbReference type="InterPro" id="IPR012340">
    <property type="entry name" value="NA-bd_OB-fold"/>
</dbReference>
<reference evidence="2 3" key="1">
    <citation type="journal article" date="2018" name="Mol. Biol. Evol.">
        <title>Analysis of the draft genome of the red seaweed Gracilariopsis chorda provides insights into genome size evolution in Rhodophyta.</title>
        <authorList>
            <person name="Lee J."/>
            <person name="Yang E.C."/>
            <person name="Graf L."/>
            <person name="Yang J.H."/>
            <person name="Qiu H."/>
            <person name="Zel Zion U."/>
            <person name="Chan C.X."/>
            <person name="Stephens T.G."/>
            <person name="Weber A.P.M."/>
            <person name="Boo G.H."/>
            <person name="Boo S.M."/>
            <person name="Kim K.M."/>
            <person name="Shin Y."/>
            <person name="Jung M."/>
            <person name="Lee S.J."/>
            <person name="Yim H.S."/>
            <person name="Lee J.H."/>
            <person name="Bhattacharya D."/>
            <person name="Yoon H.S."/>
        </authorList>
    </citation>
    <scope>NUCLEOTIDE SEQUENCE [LARGE SCALE GENOMIC DNA]</scope>
    <source>
        <strain evidence="2 3">SKKU-2015</strain>
        <tissue evidence="2">Whole body</tissue>
    </source>
</reference>
<dbReference type="GO" id="GO:0003676">
    <property type="term" value="F:nucleic acid binding"/>
    <property type="evidence" value="ECO:0007669"/>
    <property type="project" value="InterPro"/>
</dbReference>
<feature type="domain" description="OB" evidence="1">
    <location>
        <begin position="59"/>
        <end position="115"/>
    </location>
</feature>
<dbReference type="SUPFAM" id="SSF50249">
    <property type="entry name" value="Nucleic acid-binding proteins"/>
    <property type="match status" value="1"/>
</dbReference>
<comment type="caution">
    <text evidence="2">The sequence shown here is derived from an EMBL/GenBank/DDBJ whole genome shotgun (WGS) entry which is preliminary data.</text>
</comment>
<dbReference type="Gene3D" id="2.40.50.140">
    <property type="entry name" value="Nucleic acid-binding proteins"/>
    <property type="match status" value="2"/>
</dbReference>
<dbReference type="Pfam" id="PF01336">
    <property type="entry name" value="tRNA_anti-codon"/>
    <property type="match status" value="1"/>
</dbReference>
<protein>
    <submittedName>
        <fullName evidence="2">CST complex subunit STN1</fullName>
    </submittedName>
</protein>
<dbReference type="AlphaFoldDB" id="A0A2V3J089"/>
<keyword evidence="3" id="KW-1185">Reference proteome</keyword>
<accession>A0A2V3J089</accession>
<evidence type="ECO:0000259" key="1">
    <source>
        <dbReference type="Pfam" id="PF01336"/>
    </source>
</evidence>
<dbReference type="STRING" id="448386.A0A2V3J089"/>
<evidence type="ECO:0000313" key="3">
    <source>
        <dbReference type="Proteomes" id="UP000247409"/>
    </source>
</evidence>
<organism evidence="2 3">
    <name type="scientific">Gracilariopsis chorda</name>
    <dbReference type="NCBI Taxonomy" id="448386"/>
    <lineage>
        <taxon>Eukaryota</taxon>
        <taxon>Rhodophyta</taxon>
        <taxon>Florideophyceae</taxon>
        <taxon>Rhodymeniophycidae</taxon>
        <taxon>Gracilariales</taxon>
        <taxon>Gracilariaceae</taxon>
        <taxon>Gracilariopsis</taxon>
    </lineage>
</organism>
<dbReference type="EMBL" id="NBIV01000020">
    <property type="protein sequence ID" value="PXF47811.1"/>
    <property type="molecule type" value="Genomic_DNA"/>
</dbReference>
<proteinExistence type="predicted"/>
<gene>
    <name evidence="2" type="ORF">BWQ96_02493</name>
</gene>
<evidence type="ECO:0000313" key="2">
    <source>
        <dbReference type="EMBL" id="PXF47811.1"/>
    </source>
</evidence>
<dbReference type="InterPro" id="IPR004365">
    <property type="entry name" value="NA-bd_OB_tRNA"/>
</dbReference>
<dbReference type="OrthoDB" id="77828at2759"/>
<sequence>MHHFYANHLNWALDPLFHVHVKLFNRMLEQAIPPATDGNNSITFYRYAPNLPARPLRLVHIAGIVVYVNHHSKFSRYILDDGSSTARCLLWNDTEPAAQLALGDFVEVRGRLEWQKQILLVVVQSQQSLTSPYAELDWWLQVRTAHHQVYSQPFEMFLTPEQTQT</sequence>
<name>A0A2V3J089_9FLOR</name>
<dbReference type="Proteomes" id="UP000247409">
    <property type="component" value="Unassembled WGS sequence"/>
</dbReference>